<dbReference type="InParanoid" id="A0A3B3I5K8"/>
<evidence type="ECO:0000313" key="1">
    <source>
        <dbReference type="Ensembl" id="ENSORLP00000039390.1"/>
    </source>
</evidence>
<proteinExistence type="predicted"/>
<protein>
    <submittedName>
        <fullName evidence="1">Uncharacterized protein</fullName>
    </submittedName>
</protein>
<evidence type="ECO:0000313" key="2">
    <source>
        <dbReference type="Proteomes" id="UP000001038"/>
    </source>
</evidence>
<dbReference type="GeneTree" id="ENSGT01030000238284"/>
<dbReference type="Ensembl" id="ENSORLT00000034955.1">
    <property type="protein sequence ID" value="ENSORLP00000039390.1"/>
    <property type="gene ID" value="ENSORLG00000025492.1"/>
</dbReference>
<dbReference type="AlphaFoldDB" id="A0A3B3I5K8"/>
<dbReference type="Proteomes" id="UP000001038">
    <property type="component" value="Chromosome 8"/>
</dbReference>
<accession>A0A3B3I5K8</accession>
<organism evidence="1 2">
    <name type="scientific">Oryzias latipes</name>
    <name type="common">Japanese rice fish</name>
    <name type="synonym">Japanese killifish</name>
    <dbReference type="NCBI Taxonomy" id="8090"/>
    <lineage>
        <taxon>Eukaryota</taxon>
        <taxon>Metazoa</taxon>
        <taxon>Chordata</taxon>
        <taxon>Craniata</taxon>
        <taxon>Vertebrata</taxon>
        <taxon>Euteleostomi</taxon>
        <taxon>Actinopterygii</taxon>
        <taxon>Neopterygii</taxon>
        <taxon>Teleostei</taxon>
        <taxon>Neoteleostei</taxon>
        <taxon>Acanthomorphata</taxon>
        <taxon>Ovalentaria</taxon>
        <taxon>Atherinomorphae</taxon>
        <taxon>Beloniformes</taxon>
        <taxon>Adrianichthyidae</taxon>
        <taxon>Oryziinae</taxon>
        <taxon>Oryzias</taxon>
    </lineage>
</organism>
<reference evidence="1" key="2">
    <citation type="submission" date="2025-08" db="UniProtKB">
        <authorList>
            <consortium name="Ensembl"/>
        </authorList>
    </citation>
    <scope>IDENTIFICATION</scope>
    <source>
        <strain evidence="1">Hd-rR</strain>
    </source>
</reference>
<name>A0A3B3I5K8_ORYLA</name>
<sequence>MCTRNPLSCTRNPLSCTRNPLSCTRNPLMCTRNPLSCTRNPLMCTRNPLSCTRNPLSCTRNPLSCTRNPLIGVLRTPWRDVVSPRCPGSCLGSPPSGTCWNTSAGRHPEGIQTRCQSHFNWFPWM</sequence>
<keyword evidence="2" id="KW-1185">Reference proteome</keyword>
<dbReference type="Bgee" id="ENSORLG00000025492">
    <property type="expression patterns" value="Expressed in brain and 3 other cell types or tissues"/>
</dbReference>
<reference evidence="1 2" key="1">
    <citation type="journal article" date="2007" name="Nature">
        <title>The medaka draft genome and insights into vertebrate genome evolution.</title>
        <authorList>
            <person name="Kasahara M."/>
            <person name="Naruse K."/>
            <person name="Sasaki S."/>
            <person name="Nakatani Y."/>
            <person name="Qu W."/>
            <person name="Ahsan B."/>
            <person name="Yamada T."/>
            <person name="Nagayasu Y."/>
            <person name="Doi K."/>
            <person name="Kasai Y."/>
            <person name="Jindo T."/>
            <person name="Kobayashi D."/>
            <person name="Shimada A."/>
            <person name="Toyoda A."/>
            <person name="Kuroki Y."/>
            <person name="Fujiyama A."/>
            <person name="Sasaki T."/>
            <person name="Shimizu A."/>
            <person name="Asakawa S."/>
            <person name="Shimizu N."/>
            <person name="Hashimoto S."/>
            <person name="Yang J."/>
            <person name="Lee Y."/>
            <person name="Matsushima K."/>
            <person name="Sugano S."/>
            <person name="Sakaizumi M."/>
            <person name="Narita T."/>
            <person name="Ohishi K."/>
            <person name="Haga S."/>
            <person name="Ohta F."/>
            <person name="Nomoto H."/>
            <person name="Nogata K."/>
            <person name="Morishita T."/>
            <person name="Endo T."/>
            <person name="Shin-I T."/>
            <person name="Takeda H."/>
            <person name="Morishita S."/>
            <person name="Kohara Y."/>
        </authorList>
    </citation>
    <scope>NUCLEOTIDE SEQUENCE [LARGE SCALE GENOMIC DNA]</scope>
    <source>
        <strain evidence="1 2">Hd-rR</strain>
    </source>
</reference>
<reference evidence="1" key="3">
    <citation type="submission" date="2025-09" db="UniProtKB">
        <authorList>
            <consortium name="Ensembl"/>
        </authorList>
    </citation>
    <scope>IDENTIFICATION</scope>
    <source>
        <strain evidence="1">Hd-rR</strain>
    </source>
</reference>